<feature type="transmembrane region" description="Helical" evidence="1">
    <location>
        <begin position="25"/>
        <end position="44"/>
    </location>
</feature>
<proteinExistence type="predicted"/>
<accession>A0A8B7NI91</accession>
<dbReference type="Proteomes" id="UP000694843">
    <property type="component" value="Unplaced"/>
</dbReference>
<evidence type="ECO:0000313" key="3">
    <source>
        <dbReference type="RefSeq" id="XP_018013359.1"/>
    </source>
</evidence>
<keyword evidence="1" id="KW-1133">Transmembrane helix</keyword>
<dbReference type="OrthoDB" id="6600151at2759"/>
<dbReference type="CTD" id="4696"/>
<dbReference type="AlphaFoldDB" id="A0A8B7NI91"/>
<dbReference type="RefSeq" id="XP_018013359.1">
    <property type="nucleotide sequence ID" value="XM_018157870.2"/>
</dbReference>
<evidence type="ECO:0000313" key="2">
    <source>
        <dbReference type="Proteomes" id="UP000694843"/>
    </source>
</evidence>
<dbReference type="GeneID" id="108670402"/>
<name>A0A8B7NI91_HYAAZ</name>
<gene>
    <name evidence="3" type="primary">LOC108670402</name>
</gene>
<evidence type="ECO:0000256" key="1">
    <source>
        <dbReference type="SAM" id="Phobius"/>
    </source>
</evidence>
<keyword evidence="1" id="KW-0812">Transmembrane</keyword>
<sequence length="101" mass="11946">MASRWLRTKTVPQLFRQACNEIPEVMGAGVFGLLGAVTLTYLIIRDYNKPGRNCKKYKMEFVVYRPESPYVQYLNLYDTPESLQDYQEDLKPYLKSRWNRA</sequence>
<keyword evidence="2" id="KW-1185">Reference proteome</keyword>
<keyword evidence="1" id="KW-0472">Membrane</keyword>
<reference evidence="3" key="1">
    <citation type="submission" date="2025-08" db="UniProtKB">
        <authorList>
            <consortium name="RefSeq"/>
        </authorList>
    </citation>
    <scope>IDENTIFICATION</scope>
    <source>
        <tissue evidence="3">Whole organism</tissue>
    </source>
</reference>
<organism evidence="2 3">
    <name type="scientific">Hyalella azteca</name>
    <name type="common">Amphipod</name>
    <dbReference type="NCBI Taxonomy" id="294128"/>
    <lineage>
        <taxon>Eukaryota</taxon>
        <taxon>Metazoa</taxon>
        <taxon>Ecdysozoa</taxon>
        <taxon>Arthropoda</taxon>
        <taxon>Crustacea</taxon>
        <taxon>Multicrustacea</taxon>
        <taxon>Malacostraca</taxon>
        <taxon>Eumalacostraca</taxon>
        <taxon>Peracarida</taxon>
        <taxon>Amphipoda</taxon>
        <taxon>Senticaudata</taxon>
        <taxon>Talitrida</taxon>
        <taxon>Talitroidea</taxon>
        <taxon>Hyalellidae</taxon>
        <taxon>Hyalella</taxon>
    </lineage>
</organism>
<dbReference type="KEGG" id="hazt:108670402"/>
<protein>
    <submittedName>
        <fullName evidence="3">Uncharacterized protein LOC108670402</fullName>
    </submittedName>
</protein>